<dbReference type="AlphaFoldDB" id="A0A6J5F712"/>
<sequence>MKKSRFTEEQMVTSCASRTRHRLVRSRTSTGSASKAFTTGDSISAGPEAAGVKRFKQLEQLDQEKARLKKMPAERDRELDVMKEVNAKNVASAPARRQAGRVPESPGPFRASLHYELTLAVRDAPVPAAMSILSVQYPPYGCRRIEIFLERQASHPVSADKAWPHGLCGVLLACRSKQAAEPAMAAYGPSGRMSSYSMCAPTASS</sequence>
<evidence type="ECO:0000313" key="2">
    <source>
        <dbReference type="EMBL" id="CAB3773571.1"/>
    </source>
</evidence>
<dbReference type="Proteomes" id="UP000494363">
    <property type="component" value="Unassembled WGS sequence"/>
</dbReference>
<evidence type="ECO:0000313" key="3">
    <source>
        <dbReference type="Proteomes" id="UP000494363"/>
    </source>
</evidence>
<accession>A0A6J5F712</accession>
<evidence type="ECO:0000256" key="1">
    <source>
        <dbReference type="SAM" id="MobiDB-lite"/>
    </source>
</evidence>
<name>A0A6J5F712_9BURK</name>
<reference evidence="2 3" key="1">
    <citation type="submission" date="2020-04" db="EMBL/GenBank/DDBJ databases">
        <authorList>
            <person name="De Canck E."/>
        </authorList>
    </citation>
    <scope>NUCLEOTIDE SEQUENCE [LARGE SCALE GENOMIC DNA]</scope>
    <source>
        <strain evidence="2 3">LMG 29542</strain>
    </source>
</reference>
<keyword evidence="3" id="KW-1185">Reference proteome</keyword>
<dbReference type="EMBL" id="CADIKH010000079">
    <property type="protein sequence ID" value="CAB3773571.1"/>
    <property type="molecule type" value="Genomic_DNA"/>
</dbReference>
<organism evidence="2 3">
    <name type="scientific">Paraburkholderia humisilvae</name>
    <dbReference type="NCBI Taxonomy" id="627669"/>
    <lineage>
        <taxon>Bacteria</taxon>
        <taxon>Pseudomonadati</taxon>
        <taxon>Pseudomonadota</taxon>
        <taxon>Betaproteobacteria</taxon>
        <taxon>Burkholderiales</taxon>
        <taxon>Burkholderiaceae</taxon>
        <taxon>Paraburkholderia</taxon>
    </lineage>
</organism>
<proteinExistence type="predicted"/>
<gene>
    <name evidence="2" type="ORF">LMG29542_07325</name>
</gene>
<feature type="compositionally biased region" description="Polar residues" evidence="1">
    <location>
        <begin position="26"/>
        <end position="42"/>
    </location>
</feature>
<feature type="region of interest" description="Disordered" evidence="1">
    <location>
        <begin position="1"/>
        <end position="43"/>
    </location>
</feature>
<protein>
    <submittedName>
        <fullName evidence="2">Uncharacterized protein</fullName>
    </submittedName>
</protein>